<dbReference type="CTD" id="108718852"/>
<evidence type="ECO:0000313" key="2">
    <source>
        <dbReference type="RefSeq" id="XP_018122832.1"/>
    </source>
</evidence>
<keyword evidence="1" id="KW-1185">Reference proteome</keyword>
<name>A0A1L8FVZ6_XENLA</name>
<dbReference type="Bgee" id="108718852">
    <property type="expression patterns" value="Expressed in neurula embryo and 1 other cell type or tissue"/>
</dbReference>
<dbReference type="GeneID" id="108718852"/>
<sequence length="258" mass="30093">MSDIIGTEHGRSDKCYLFAKKLQFTANENLAVERSDIIHKPKWIQDMDIWRKLPPDFSVKLYKSSDFNKNTFDLESGDIKGGRRKDTFLQVSKQPWVLERKREDHFPLLVPKEEPIKFLTRFKALGPLEASTLFVKNGVYPKDRYKDPKPHDFRQYDAGIPDFHTAYPRDPLNLKLKSQHLSYVHGLRPLQEKSLPVKGFVTHQPAALPWDSNLILPKNPFPPKSASFTRHRRRRGVYSAFMDRVEEKFSASNQKQSE</sequence>
<dbReference type="RefSeq" id="XP_018122832.1">
    <property type="nucleotide sequence ID" value="XM_018267343.2"/>
</dbReference>
<dbReference type="OrthoDB" id="5947521at2759"/>
<accession>A0A1L8FVZ6</accession>
<dbReference type="PaxDb" id="8355-A0A1L8FVZ6"/>
<dbReference type="AlphaFoldDB" id="A0A1L8FVZ6"/>
<gene>
    <name evidence="2" type="primary">LOC108718852</name>
</gene>
<protein>
    <submittedName>
        <fullName evidence="2">Uncharacterized protein LOC108718852</fullName>
    </submittedName>
</protein>
<evidence type="ECO:0000313" key="1">
    <source>
        <dbReference type="Proteomes" id="UP000186698"/>
    </source>
</evidence>
<reference evidence="2" key="1">
    <citation type="submission" date="2025-08" db="UniProtKB">
        <authorList>
            <consortium name="RefSeq"/>
        </authorList>
    </citation>
    <scope>IDENTIFICATION</scope>
    <source>
        <strain evidence="2">J_2021</strain>
        <tissue evidence="2">Erythrocytes</tissue>
    </source>
</reference>
<organism evidence="1 2">
    <name type="scientific">Xenopus laevis</name>
    <name type="common">African clawed frog</name>
    <dbReference type="NCBI Taxonomy" id="8355"/>
    <lineage>
        <taxon>Eukaryota</taxon>
        <taxon>Metazoa</taxon>
        <taxon>Chordata</taxon>
        <taxon>Craniata</taxon>
        <taxon>Vertebrata</taxon>
        <taxon>Euteleostomi</taxon>
        <taxon>Amphibia</taxon>
        <taxon>Batrachia</taxon>
        <taxon>Anura</taxon>
        <taxon>Pipoidea</taxon>
        <taxon>Pipidae</taxon>
        <taxon>Xenopodinae</taxon>
        <taxon>Xenopus</taxon>
        <taxon>Xenopus</taxon>
    </lineage>
</organism>
<dbReference type="Proteomes" id="UP000186698">
    <property type="component" value="Chromosome 6L"/>
</dbReference>
<proteinExistence type="predicted"/>
<dbReference type="OMA" id="KMKVNVW"/>
<dbReference type="KEGG" id="xla:108718852"/>